<feature type="compositionally biased region" description="Low complexity" evidence="1">
    <location>
        <begin position="507"/>
        <end position="553"/>
    </location>
</feature>
<feature type="compositionally biased region" description="Low complexity" evidence="1">
    <location>
        <begin position="577"/>
        <end position="600"/>
    </location>
</feature>
<feature type="compositionally biased region" description="Basic residues" evidence="1">
    <location>
        <begin position="68"/>
        <end position="78"/>
    </location>
</feature>
<feature type="compositionally biased region" description="Polar residues" evidence="1">
    <location>
        <begin position="1735"/>
        <end position="1744"/>
    </location>
</feature>
<feature type="compositionally biased region" description="Basic and acidic residues" evidence="1">
    <location>
        <begin position="1022"/>
        <end position="1032"/>
    </location>
</feature>
<feature type="compositionally biased region" description="Basic residues" evidence="1">
    <location>
        <begin position="209"/>
        <end position="221"/>
    </location>
</feature>
<feature type="compositionally biased region" description="Polar residues" evidence="1">
    <location>
        <begin position="2386"/>
        <end position="2408"/>
    </location>
</feature>
<feature type="compositionally biased region" description="Low complexity" evidence="1">
    <location>
        <begin position="417"/>
        <end position="431"/>
    </location>
</feature>
<protein>
    <submittedName>
        <fullName evidence="2">Uncharacterized protein</fullName>
    </submittedName>
</protein>
<feature type="compositionally biased region" description="Polar residues" evidence="1">
    <location>
        <begin position="1042"/>
        <end position="1051"/>
    </location>
</feature>
<feature type="compositionally biased region" description="Basic and acidic residues" evidence="1">
    <location>
        <begin position="1439"/>
        <end position="1449"/>
    </location>
</feature>
<feature type="compositionally biased region" description="Basic residues" evidence="1">
    <location>
        <begin position="149"/>
        <end position="160"/>
    </location>
</feature>
<feature type="compositionally biased region" description="Basic and acidic residues" evidence="1">
    <location>
        <begin position="3201"/>
        <end position="3232"/>
    </location>
</feature>
<dbReference type="Proteomes" id="UP000267145">
    <property type="component" value="Unassembled WGS sequence"/>
</dbReference>
<feature type="compositionally biased region" description="Basic and acidic residues" evidence="1">
    <location>
        <begin position="1664"/>
        <end position="1682"/>
    </location>
</feature>
<feature type="compositionally biased region" description="Acidic residues" evidence="1">
    <location>
        <begin position="975"/>
        <end position="987"/>
    </location>
</feature>
<feature type="compositionally biased region" description="Low complexity" evidence="1">
    <location>
        <begin position="396"/>
        <end position="407"/>
    </location>
</feature>
<feature type="compositionally biased region" description="Basic and acidic residues" evidence="1">
    <location>
        <begin position="161"/>
        <end position="174"/>
    </location>
</feature>
<feature type="compositionally biased region" description="Low complexity" evidence="1">
    <location>
        <begin position="343"/>
        <end position="379"/>
    </location>
</feature>
<feature type="region of interest" description="Disordered" evidence="1">
    <location>
        <begin position="2382"/>
        <end position="2412"/>
    </location>
</feature>
<evidence type="ECO:0000313" key="2">
    <source>
        <dbReference type="EMBL" id="RNJ54606.1"/>
    </source>
</evidence>
<dbReference type="RefSeq" id="XP_028492764.1">
    <property type="nucleotide sequence ID" value="XM_028643691.1"/>
</dbReference>
<dbReference type="EMBL" id="RBVV01000099">
    <property type="protein sequence ID" value="RNJ54606.1"/>
    <property type="molecule type" value="Genomic_DNA"/>
</dbReference>
<feature type="compositionally biased region" description="Basic and acidic residues" evidence="1">
    <location>
        <begin position="2031"/>
        <end position="2046"/>
    </location>
</feature>
<feature type="compositionally biased region" description="Acidic residues" evidence="1">
    <location>
        <begin position="1417"/>
        <end position="1427"/>
    </location>
</feature>
<accession>A0A3M9Y4A1</accession>
<sequence>MEPQDEVQYCPYRTSAGYGEVNTADYSNVRYYEFSESENDNQQNYEDEGPHGQRATQQPPPTLTSSSKKAKKKSKKARAPSPLPSPLNDAPASSQDIVDPDEEWGSQPKSKKKSKKTQQTPASALPVEEPTTPEPTTIDAEEEPVSTTKSKKKKDKKKSKAGKDKDSDAVEEKVVIAPPATEVPDEQAVEEEISTPKTKAQKAKDKKEKKDKKKDKKKSKGKNGDAEHDGDTADKSLSAPAPEPSSLPDAEATLEAAEPSASTSPAGDDGAKAADDEPAATPAAMEEAVGDTPVVDEALSNPPSVPGNDMVEAHKEPSVEETASDEATAAPETAVDEKVALGASETSAHVAAAVSEEPAPPAEAALAQEQEPSPEAPVVEEAKTDDLAAPVDDQSSPKPSEEPAASELVAEVASNDTPAPAAEAGTEPNTELAVEPAAEPASELATASAVEPASGSAAEPAVGLSPGPAPEPADEPPAEAAEPAVEPVSESAAEPAPEPAAGPPAEPAAEPATASVVEPASEFVAEPAVELSPEPAAEPAAEPPAESATEPTVEPAPEPVAEPAAEPAVEPAPEPAAEPAAVPTDEPAPEPAAEPAAVPTDKPAPEPAAEPAAVPAAETAVDSAPESTAEPASEPAAESAVVPAAEPATEPASEPTIEPSSEPAAEPVVESATEPTEPPAEPAVEPSPEPAAEPATNLAVEPNDESVIEPAAKPASGPNTEPVVESPTEPTAESTIGTPVEPAVESANEAATDPAVGSAVEPALEGVTEAVIKPAEPQAESSAEPVAESTDVPAIESSTQEIAIEPPVTSPTDLASEPTFDITTESAAEVVTESSKDAIEPTAVPTVEPLTEPAAEPATKSAVPRTSPETALEAAAEPAVEPSTACFTEDTPEAVTENTIEPTSEPTHEPAMELAAGIPAGPTVESSAVPDDNPTTESTAKGSDGEDILEPVGKPVAPDASAEGVQTTSKQTSAPEDEASDESDAPEADASSPPLADTSSAEPALTELEGDDDSATAPNEDEPIKDVQHAISEEAAVLISEATPSDVSSPAKSDETATAAGDEQSTEAAIASSGDAMIFINKVDGGKSEADENEAPSPDLGLSADVDEPAPSPSNSCQKPSLIEVHTDTSSDGTPVEVKQKAGDGEPPQVSPTALASEPLSDDNLADEDTLVQSPDANMSDVAEAGLSGQLTQQPDEGVLDKTLEVPLEVAEPVPADKEELDLGASSAKTDTDTGEVRGTSTTKSNVLDGLNTQIQENPADQESVTADETQPIELPDVAPDVSSPEELKLELETSENPAAIVVEAPLADKTSLTDDTILSKDVGDNEIVETPAASHNEVEKDFQSTEQGNKIEEIATPLAIESQARDLVPAMNNDISDEDLALYGIASDGKQLSCTESILAQNADTTLVALTSESTESTEADLEPETVEAVAGAIGTSDRGDETSKSEETTSEPQSVSVAAAGVAATDFTVDAGVTANTTATAEGDSESPPLSATNRDGPVEESPSSDAPAIVEEAASTEAESTASHAGAAPEIASEPTEEDPEPTASVLEPGPVDRPDEDPDSDAKAELGKGEKAADPENAESSALVEESVPPETSSAEATAKTTEVDPADDSELSKEETTAVQDAKDSIEPLEVGLEPIPDMAYTEQPACSSQATELEDSSAETKPEVEDEANANKEFEPNSKVVGEPMPDVVEEHETTPSKEHGSELSECELELPNEESAAVAVSQPAEAADSSQPSTENAQIDIPGEPEVPLSIEDEPEQSKQFEAETTTQVLEADTSSEEPEAEGVERGEPEAPTVMSEVVSETPDAADEPKSKTSIGELDASGLSEERAPESVEKTEPGPSKTEITTAELAEASEKKPPTEAPIAAPCLDAKELATEPTATGGQATLPAEASGGAEPEKPSDDQAEPEPAEAAPAVVEQGSEPAIIHPSSEPEVLSSDDSKAADAPTIDSVPEGSPTEVSQQNNGAEIEPPEAAVEDEKPASEPEAQTATPNESEDVQAIEEKSSPQVDSSAQPKAEVVEEDSTETPKDTEAAIQEDKPATEVTEDAPKPGVPPKEPDNGEPIDPASAPDDAAPVTEPGISAVVSPQETEEPTGSTGDVEPPGGAVPSPEAATPQEESSKEPQLGETADPTDAAPPTPPPEVDEDNKAEAEESKDSVGPIIGSEQTKSQPKTAAGDVSGPSVPELVAGQGLAMIPALDTAVGESHVVIGRVGHVETNTLGDEQSTPVIAAAPETSETLPGESVDLPQTPVVLDITSEVDYTTTDLATDGLEAGTDASEREEPDIVTTTVDDGELDILQDGDQPLAELNLASVKEQPSVQLFSQDQTSMGAGPDSDVSTEAAAEKVAILTAQLSASPISVTRVDTLAIEDTVAKDIETEQDASSSMGRESGVQRNGVSGTETFPSEEPAPKFAVLAEENDHAHNDDTESVEKHHQSLVDEETLANTGDGTQWTASDLADTLAIAPSSADEPMIDVSSALKATEENSSSLVNEDLPISEARLFNEPVVFVVDDAQSPRNAKEHLLVSPTDTEDDIDAAARLEDVNVPEEIKKMGKSERHTYPEVEALPDHSGSLELPLEESKQMAGDIEINSVFQNMATAAAVTEGAASPVASAPVFCNDQSSREQTLETPSIAHRASSEKLTQSLFDQPMSVSGESFERQNADEVVDVTASALKLPSEPGNCHASQSPGKPDNLVLFDEGTQTDESFLKSQLRSLTPRLDALSRAATPAIVLPDAAEPTPPLSPSGRQWERIRRRERKQSIARAEEMVAAAVVLYATAEVLSPPSSPTLGSSKPNPMHNLQSIEHQMLNGPISDEDSLTRIEASASTLQMTTKKQTLLMIVKDVAGTESLTTLPINPATTPAAAGLKTRVRMAVAAATHTTRVHPTAGIALMPNASVTVSVTESDSGFSAESPQATGSARRRYRSERTPEEQAAHERRKEERRARERAEEEQAARERRREDRRAHEHARENQAAPDHRREERRERTPEEQAAHERRKEERRAAREKERELERGEERRREKEKERSRSSAVKESKGKEPEIDASSPAERAPHHRRVRRHSTSVPKDEGPASAPATVSNKKFFDMKNAEGGVGLGFQSPSSHAKPATPEQAPTVTFEEASPSSREVPKRSSTTRSRHGHGHRSRTEDLSKLARARDAVAEEAREAKEAKEAKEAREARRAARRAREETAASEEGSSTKGEDSRRRAREEERKRTRDRDIEKEKEREKNGFRAAFKRLFTS</sequence>
<feature type="compositionally biased region" description="Acidic residues" evidence="1">
    <location>
        <begin position="1160"/>
        <end position="1170"/>
    </location>
</feature>
<feature type="compositionally biased region" description="Basic and acidic residues" evidence="1">
    <location>
        <begin position="222"/>
        <end position="234"/>
    </location>
</feature>
<feature type="compositionally biased region" description="Polar residues" evidence="1">
    <location>
        <begin position="2090"/>
        <end position="2102"/>
    </location>
</feature>
<feature type="compositionally biased region" description="Acidic residues" evidence="1">
    <location>
        <begin position="183"/>
        <end position="193"/>
    </location>
</feature>
<comment type="caution">
    <text evidence="2">The sequence shown here is derived from an EMBL/GenBank/DDBJ whole genome shotgun (WGS) entry which is preliminary data.</text>
</comment>
<feature type="region of interest" description="Disordered" evidence="1">
    <location>
        <begin position="2908"/>
        <end position="3243"/>
    </location>
</feature>
<feature type="compositionally biased region" description="Basic residues" evidence="1">
    <location>
        <begin position="3055"/>
        <end position="3064"/>
    </location>
</feature>
<organism evidence="2 3">
    <name type="scientific">Verticillium nonalfalfae</name>
    <dbReference type="NCBI Taxonomy" id="1051616"/>
    <lineage>
        <taxon>Eukaryota</taxon>
        <taxon>Fungi</taxon>
        <taxon>Dikarya</taxon>
        <taxon>Ascomycota</taxon>
        <taxon>Pezizomycotina</taxon>
        <taxon>Sordariomycetes</taxon>
        <taxon>Hypocreomycetidae</taxon>
        <taxon>Glomerellales</taxon>
        <taxon>Plectosphaerellaceae</taxon>
        <taxon>Verticillium</taxon>
    </lineage>
</organism>
<dbReference type="GeneID" id="39613310"/>
<feature type="compositionally biased region" description="Low complexity" evidence="1">
    <location>
        <begin position="236"/>
        <end position="268"/>
    </location>
</feature>
<feature type="compositionally biased region" description="Low complexity" evidence="1">
    <location>
        <begin position="1514"/>
        <end position="1531"/>
    </location>
</feature>
<feature type="compositionally biased region" description="Basic and acidic residues" evidence="1">
    <location>
        <begin position="1831"/>
        <end position="1843"/>
    </location>
</feature>
<feature type="compositionally biased region" description="Low complexity" evidence="1">
    <location>
        <begin position="478"/>
        <end position="495"/>
    </location>
</feature>
<feature type="compositionally biased region" description="Low complexity" evidence="1">
    <location>
        <begin position="1595"/>
        <end position="1605"/>
    </location>
</feature>
<feature type="compositionally biased region" description="Low complexity" evidence="1">
    <location>
        <begin position="128"/>
        <end position="138"/>
    </location>
</feature>
<dbReference type="PRINTS" id="PR01217">
    <property type="entry name" value="PRICHEXTENSN"/>
</dbReference>
<feature type="region of interest" description="Disordered" evidence="1">
    <location>
        <begin position="1476"/>
        <end position="2187"/>
    </location>
</feature>
<evidence type="ECO:0000313" key="3">
    <source>
        <dbReference type="Proteomes" id="UP000267145"/>
    </source>
</evidence>
<feature type="compositionally biased region" description="Basic and acidic residues" evidence="1">
    <location>
        <begin position="1564"/>
        <end position="1578"/>
    </location>
</feature>
<feature type="compositionally biased region" description="Basic and acidic residues" evidence="1">
    <location>
        <begin position="3146"/>
        <end position="3191"/>
    </location>
</feature>
<evidence type="ECO:0000256" key="1">
    <source>
        <dbReference type="SAM" id="MobiDB-lite"/>
    </source>
</evidence>
<feature type="compositionally biased region" description="Low complexity" evidence="1">
    <location>
        <begin position="1452"/>
        <end position="1461"/>
    </location>
</feature>
<feature type="region of interest" description="Disordered" evidence="1">
    <location>
        <begin position="1"/>
        <end position="1295"/>
    </location>
</feature>
<name>A0A3M9Y4A1_9PEZI</name>
<feature type="compositionally biased region" description="Low complexity" evidence="1">
    <location>
        <begin position="2068"/>
        <end position="2080"/>
    </location>
</feature>
<feature type="compositionally biased region" description="Pro residues" evidence="1">
    <location>
        <begin position="676"/>
        <end position="691"/>
    </location>
</feature>
<keyword evidence="3" id="KW-1185">Reference proteome</keyword>
<reference evidence="2 3" key="1">
    <citation type="submission" date="2018-10" db="EMBL/GenBank/DDBJ databases">
        <title>Genome sequence of Verticillium nonalfalfae VnAa140.</title>
        <authorList>
            <person name="Stajich J.E."/>
            <person name="Kasson M.T."/>
        </authorList>
    </citation>
    <scope>NUCLEOTIDE SEQUENCE [LARGE SCALE GENOMIC DNA]</scope>
    <source>
        <strain evidence="2 3">VnAa140</strain>
    </source>
</reference>
<feature type="compositionally biased region" description="Low complexity" evidence="1">
    <location>
        <begin position="607"/>
        <end position="675"/>
    </location>
</feature>
<feature type="compositionally biased region" description="Polar residues" evidence="1">
    <location>
        <begin position="2908"/>
        <end position="2922"/>
    </location>
</feature>
<gene>
    <name evidence="2" type="ORF">D7B24_009621</name>
</gene>
<feature type="compositionally biased region" description="Basic and acidic residues" evidence="1">
    <location>
        <begin position="1615"/>
        <end position="1631"/>
    </location>
</feature>
<feature type="compositionally biased region" description="Low complexity" evidence="1">
    <location>
        <begin position="1720"/>
        <end position="1734"/>
    </location>
</feature>
<feature type="compositionally biased region" description="Basic and acidic residues" evidence="1">
    <location>
        <begin position="1695"/>
        <end position="1709"/>
    </location>
</feature>
<feature type="compositionally biased region" description="Polar residues" evidence="1">
    <location>
        <begin position="1239"/>
        <end position="1269"/>
    </location>
</feature>
<dbReference type="STRING" id="1051616.A0A3M9Y4A1"/>
<feature type="compositionally biased region" description="Low complexity" evidence="1">
    <location>
        <begin position="866"/>
        <end position="885"/>
    </location>
</feature>
<feature type="compositionally biased region" description="Polar residues" evidence="1">
    <location>
        <begin position="728"/>
        <end position="737"/>
    </location>
</feature>
<feature type="compositionally biased region" description="Acidic residues" evidence="1">
    <location>
        <begin position="1008"/>
        <end position="1021"/>
    </location>
</feature>
<feature type="compositionally biased region" description="Pro residues" evidence="1">
    <location>
        <begin position="496"/>
        <end position="506"/>
    </location>
</feature>
<feature type="compositionally biased region" description="Basic and acidic residues" evidence="1">
    <location>
        <begin position="2151"/>
        <end position="2161"/>
    </location>
</feature>
<feature type="compositionally biased region" description="Polar residues" evidence="1">
    <location>
        <begin position="896"/>
        <end position="905"/>
    </location>
</feature>
<proteinExistence type="predicted"/>
<feature type="region of interest" description="Disordered" evidence="1">
    <location>
        <begin position="1413"/>
        <end position="1461"/>
    </location>
</feature>
<feature type="compositionally biased region" description="Basic and acidic residues" evidence="1">
    <location>
        <begin position="2930"/>
        <end position="3044"/>
    </location>
</feature>